<protein>
    <submittedName>
        <fullName evidence="2">BH3220 protein</fullName>
    </submittedName>
</protein>
<dbReference type="InterPro" id="IPR037523">
    <property type="entry name" value="VOC_core"/>
</dbReference>
<accession>Q9K7Y7</accession>
<dbReference type="SUPFAM" id="SSF54593">
    <property type="entry name" value="Glyoxalase/Bleomycin resistance protein/Dihydroxybiphenyl dioxygenase"/>
    <property type="match status" value="1"/>
</dbReference>
<dbReference type="Proteomes" id="UP000001258">
    <property type="component" value="Chromosome"/>
</dbReference>
<dbReference type="KEGG" id="bha:BH3220"/>
<dbReference type="Gene3D" id="3.10.180.10">
    <property type="entry name" value="2,3-Dihydroxybiphenyl 1,2-Dioxygenase, domain 1"/>
    <property type="match status" value="1"/>
</dbReference>
<organism evidence="2 3">
    <name type="scientific">Halalkalibacterium halodurans (strain ATCC BAA-125 / DSM 18197 / FERM 7344 / JCM 9153 / C-125)</name>
    <name type="common">Bacillus halodurans</name>
    <dbReference type="NCBI Taxonomy" id="272558"/>
    <lineage>
        <taxon>Bacteria</taxon>
        <taxon>Bacillati</taxon>
        <taxon>Bacillota</taxon>
        <taxon>Bacilli</taxon>
        <taxon>Bacillales</taxon>
        <taxon>Bacillaceae</taxon>
        <taxon>Halalkalibacterium (ex Joshi et al. 2022)</taxon>
    </lineage>
</organism>
<proteinExistence type="predicted"/>
<dbReference type="PROSITE" id="PS51819">
    <property type="entry name" value="VOC"/>
    <property type="match status" value="1"/>
</dbReference>
<evidence type="ECO:0000313" key="2">
    <source>
        <dbReference type="EMBL" id="BAB06939.1"/>
    </source>
</evidence>
<dbReference type="HOGENOM" id="CLU_046006_14_2_9"/>
<dbReference type="PIR" id="D84052">
    <property type="entry name" value="D84052"/>
</dbReference>
<dbReference type="InterPro" id="IPR029068">
    <property type="entry name" value="Glyas_Bleomycin-R_OHBP_Dase"/>
</dbReference>
<evidence type="ECO:0000313" key="3">
    <source>
        <dbReference type="Proteomes" id="UP000001258"/>
    </source>
</evidence>
<dbReference type="RefSeq" id="WP_010899363.1">
    <property type="nucleotide sequence ID" value="NC_002570.2"/>
</dbReference>
<keyword evidence="3" id="KW-1185">Reference proteome</keyword>
<sequence length="122" mass="14180">MRIGAVFVPVVHLQKSIAFYRDVLELNHVGTWPEEMGADFYFEEHKQYVSLVTVKEKQPLEFTVTDTYKNSYYNFTTDDLVAYHQSLKDKGVEVTDIYEHGPIEGFDFFDVDGNRFGVIVDK</sequence>
<dbReference type="STRING" id="272558.gene:10729132"/>
<gene>
    <name evidence="2" type="ordered locus">BH3220</name>
</gene>
<name>Q9K7Y7_HALH5</name>
<dbReference type="InterPro" id="IPR004360">
    <property type="entry name" value="Glyas_Fos-R_dOase_dom"/>
</dbReference>
<dbReference type="CDD" id="cd06587">
    <property type="entry name" value="VOC"/>
    <property type="match status" value="1"/>
</dbReference>
<dbReference type="GeneID" id="87598739"/>
<dbReference type="EMBL" id="BA000004">
    <property type="protein sequence ID" value="BAB06939.1"/>
    <property type="molecule type" value="Genomic_DNA"/>
</dbReference>
<dbReference type="Pfam" id="PF00903">
    <property type="entry name" value="Glyoxalase"/>
    <property type="match status" value="1"/>
</dbReference>
<dbReference type="AlphaFoldDB" id="Q9K7Y7"/>
<evidence type="ECO:0000259" key="1">
    <source>
        <dbReference type="PROSITE" id="PS51819"/>
    </source>
</evidence>
<feature type="domain" description="VOC" evidence="1">
    <location>
        <begin position="2"/>
        <end position="121"/>
    </location>
</feature>
<dbReference type="eggNOG" id="COG0346">
    <property type="taxonomic scope" value="Bacteria"/>
</dbReference>
<reference evidence="2 3" key="1">
    <citation type="journal article" date="2000" name="Nucleic Acids Res.">
        <title>Complete genome sequence of the alkaliphilic bacterium Bacillus halodurans and genomic sequence comparison with Bacillus subtilis.</title>
        <authorList>
            <person name="Takami H."/>
            <person name="Nakasone K."/>
            <person name="Takaki Y."/>
            <person name="Maeno G."/>
            <person name="Sasaki R."/>
            <person name="Masui N."/>
            <person name="Fuji F."/>
            <person name="Hirama C."/>
            <person name="Nakamura Y."/>
            <person name="Ogasawara N."/>
            <person name="Kuhara S."/>
            <person name="Horikoshi K."/>
        </authorList>
    </citation>
    <scope>NUCLEOTIDE SEQUENCE [LARGE SCALE GENOMIC DNA]</scope>
    <source>
        <strain evidence="3">ATCC BAA-125 / DSM 18197 / FERM 7344 / JCM 9153 / C-125</strain>
    </source>
</reference>